<dbReference type="NCBIfam" id="NF037995">
    <property type="entry name" value="TRAP_S1"/>
    <property type="match status" value="1"/>
</dbReference>
<dbReference type="Proteomes" id="UP000010797">
    <property type="component" value="Chromosome"/>
</dbReference>
<keyword evidence="1 2" id="KW-0732">Signal</keyword>
<accession>L0FAB2</accession>
<dbReference type="GO" id="GO:0055085">
    <property type="term" value="P:transmembrane transport"/>
    <property type="evidence" value="ECO:0007669"/>
    <property type="project" value="InterPro"/>
</dbReference>
<evidence type="ECO:0000256" key="1">
    <source>
        <dbReference type="ARBA" id="ARBA00022729"/>
    </source>
</evidence>
<proteinExistence type="predicted"/>
<sequence length="377" mass="42326">MKKVFKKALGIAVIAALMLTGCAKVQTAPASGSASSGMQATPEFNWKMQVIHTTGQSDFEQNKQTAEDIYKMSNGRLKIEVVPNGTFASSSEGFQAAGDGVFEMHSSWPIYAKGIEYALLPLSTGSMSMDAMDKWTWMYEHGGWDLSQKAFDKLNLQLVGLEIWGSEVMMSKKPYKGLSDMAGNKMRTSDPRMIAKYGVAGISMPLEEVFTAMSQGAVESAEFGHLKYDESLGLVDISKYGIYPDFWNVHFATTVVVNKDAWNSLPPDLQLIVEMAFKARELQHWTKSQYESAQTMKKLQESGDMEFIRMNKEDFIKAREEMVKIEQEDAAKYGGLTAEVYDSINEFQEMWYPYKDMSSWWGAGLTPEQQLGYPLEK</sequence>
<feature type="signal peptide" evidence="2">
    <location>
        <begin position="1"/>
        <end position="23"/>
    </location>
</feature>
<keyword evidence="4" id="KW-1185">Reference proteome</keyword>
<dbReference type="HOGENOM" id="CLU_717143_0_0_9"/>
<dbReference type="PANTHER" id="PTHR33376:SF5">
    <property type="entry name" value="EXTRACYTOPLASMIC SOLUTE RECEPTOR PROTEIN"/>
    <property type="match status" value="1"/>
</dbReference>
<dbReference type="RefSeq" id="WP_015262936.1">
    <property type="nucleotide sequence ID" value="NC_019903.1"/>
</dbReference>
<dbReference type="InterPro" id="IPR018389">
    <property type="entry name" value="DctP_fam"/>
</dbReference>
<dbReference type="InterPro" id="IPR038404">
    <property type="entry name" value="TRAP_DctP_sf"/>
</dbReference>
<reference evidence="4" key="1">
    <citation type="submission" date="2012-02" db="EMBL/GenBank/DDBJ databases">
        <title>Complete sequence of Desulfitobacterium dichloroeliminans LMG P-21439.</title>
        <authorList>
            <person name="Lucas S."/>
            <person name="Han J."/>
            <person name="Lapidus A."/>
            <person name="Cheng J.-F."/>
            <person name="Goodwin L."/>
            <person name="Pitluck S."/>
            <person name="Peters L."/>
            <person name="Ovchinnikova G."/>
            <person name="Teshima H."/>
            <person name="Detter J.C."/>
            <person name="Han C."/>
            <person name="Tapia R."/>
            <person name="Land M."/>
            <person name="Hauser L."/>
            <person name="Kyrpides N."/>
            <person name="Ivanova N."/>
            <person name="Pagani I."/>
            <person name="Kruse T."/>
            <person name="de Vos W.M."/>
            <person name="Boon N."/>
            <person name="Smidt H."/>
            <person name="Woyke T."/>
        </authorList>
    </citation>
    <scope>NUCLEOTIDE SEQUENCE [LARGE SCALE GENOMIC DNA]</scope>
    <source>
        <strain evidence="4">LMG P-21439 / DCA1</strain>
    </source>
</reference>
<name>L0FAB2_DESDL</name>
<dbReference type="PROSITE" id="PS51257">
    <property type="entry name" value="PROKAR_LIPOPROTEIN"/>
    <property type="match status" value="1"/>
</dbReference>
<organism evidence="3 4">
    <name type="scientific">Desulfitobacterium dichloroeliminans (strain LMG P-21439 / DCA1)</name>
    <dbReference type="NCBI Taxonomy" id="871963"/>
    <lineage>
        <taxon>Bacteria</taxon>
        <taxon>Bacillati</taxon>
        <taxon>Bacillota</taxon>
        <taxon>Clostridia</taxon>
        <taxon>Eubacteriales</taxon>
        <taxon>Desulfitobacteriaceae</taxon>
        <taxon>Desulfitobacterium</taxon>
    </lineage>
</organism>
<protein>
    <submittedName>
        <fullName evidence="3">TRAP-type mannitol/chloroaromatic compound transport system, periplasmic component</fullName>
    </submittedName>
</protein>
<dbReference type="EMBL" id="CP003344">
    <property type="protein sequence ID" value="AGA69965.1"/>
    <property type="molecule type" value="Genomic_DNA"/>
</dbReference>
<gene>
    <name evidence="3" type="ordered locus">Desdi_2545</name>
</gene>
<dbReference type="KEGG" id="ddl:Desdi_2545"/>
<dbReference type="Gene3D" id="3.40.190.170">
    <property type="entry name" value="Bacterial extracellular solute-binding protein, family 7"/>
    <property type="match status" value="1"/>
</dbReference>
<dbReference type="AlphaFoldDB" id="L0FAB2"/>
<evidence type="ECO:0000256" key="2">
    <source>
        <dbReference type="SAM" id="SignalP"/>
    </source>
</evidence>
<feature type="chain" id="PRO_5039046228" evidence="2">
    <location>
        <begin position="24"/>
        <end position="377"/>
    </location>
</feature>
<dbReference type="STRING" id="871963.Desdi_2545"/>
<evidence type="ECO:0000313" key="3">
    <source>
        <dbReference type="EMBL" id="AGA69965.1"/>
    </source>
</evidence>
<dbReference type="Pfam" id="PF03480">
    <property type="entry name" value="DctP"/>
    <property type="match status" value="1"/>
</dbReference>
<evidence type="ECO:0000313" key="4">
    <source>
        <dbReference type="Proteomes" id="UP000010797"/>
    </source>
</evidence>
<dbReference type="PANTHER" id="PTHR33376">
    <property type="match status" value="1"/>
</dbReference>
<dbReference type="eggNOG" id="COG4663">
    <property type="taxonomic scope" value="Bacteria"/>
</dbReference>